<dbReference type="PANTHER" id="PTHR34580">
    <property type="match status" value="1"/>
</dbReference>
<reference evidence="4 5" key="1">
    <citation type="journal article" date="2019" name="Gut">
        <title>Antibiotics-induced monodominance of a novel gut bacterial order.</title>
        <authorList>
            <person name="Hildebrand F."/>
            <person name="Moitinho-Silva L."/>
            <person name="Blasche S."/>
            <person name="Jahn M.T."/>
            <person name="Gossmann T.I."/>
            <person name="Heuerta-Cepas J."/>
            <person name="Hercog R."/>
            <person name="Luetge M."/>
            <person name="Bahram M."/>
            <person name="Pryszlak A."/>
            <person name="Alves R.J."/>
            <person name="Waszak S.M."/>
            <person name="Zhu A."/>
            <person name="Ye L."/>
            <person name="Costea P.I."/>
            <person name="Aalvink S."/>
            <person name="Belzer C."/>
            <person name="Forslund S.K."/>
            <person name="Sunagawa S."/>
            <person name="Hentschel U."/>
            <person name="Merten C."/>
            <person name="Patil K.R."/>
            <person name="Benes V."/>
            <person name="Bork P."/>
        </authorList>
    </citation>
    <scope>NUCLEOTIDE SEQUENCE [LARGE SCALE GENOMIC DNA]</scope>
    <source>
        <strain evidence="4 5">HDS1380</strain>
    </source>
</reference>
<dbReference type="InterPro" id="IPR013196">
    <property type="entry name" value="HTH_11"/>
</dbReference>
<dbReference type="Gene3D" id="1.10.10.10">
    <property type="entry name" value="Winged helix-like DNA-binding domain superfamily/Winged helix DNA-binding domain"/>
    <property type="match status" value="1"/>
</dbReference>
<sequence>MKTDRLLGILTVLLRQDKTTARELAEKFEVSKRTIVRDVQALCLAGFPVLTEQGAGGGISLMEGFTLDRTLLTAKELRAVLTGLKSLDSVSGDNKYRTLMQKLGASAPETLAAGEHVLIDLSSYYKQSLAPKISLLQAAMENSYRVRFSYLNRGGESERVVEPYYLIFQWSSWYLYAYCEARQGYRLFKLNRMDALTLLPERFEPRAPAPPDLSAERVFPTAIEAEVLFDASAAWRLCEEFGRKSFTVREDGRLYFRFGFADAENLFTWLLSFGAAATLCEPKALRNEFLRFVSGILRNYEER</sequence>
<name>A0A4Q2KB56_9FIRM</name>
<evidence type="ECO:0000259" key="3">
    <source>
        <dbReference type="PROSITE" id="PS51000"/>
    </source>
</evidence>
<dbReference type="RefSeq" id="WP_129223484.1">
    <property type="nucleotide sequence ID" value="NZ_SDOZ01000002.1"/>
</dbReference>
<dbReference type="Pfam" id="PF08279">
    <property type="entry name" value="HTH_11"/>
    <property type="match status" value="1"/>
</dbReference>
<dbReference type="InterPro" id="IPR057727">
    <property type="entry name" value="WCX_dom"/>
</dbReference>
<keyword evidence="2" id="KW-0804">Transcription</keyword>
<feature type="domain" description="HTH deoR-type" evidence="3">
    <location>
        <begin position="2"/>
        <end position="57"/>
    </location>
</feature>
<dbReference type="InterPro" id="IPR036388">
    <property type="entry name" value="WH-like_DNA-bd_sf"/>
</dbReference>
<dbReference type="InterPro" id="IPR001034">
    <property type="entry name" value="DeoR_HTH"/>
</dbReference>
<accession>A0A4Q2KB56</accession>
<dbReference type="PANTHER" id="PTHR34580:SF1">
    <property type="entry name" value="PROTEIN PAFC"/>
    <property type="match status" value="1"/>
</dbReference>
<organism evidence="4 5">
    <name type="scientific">Candidatus Borkfalkia ceftriaxoniphila</name>
    <dbReference type="NCBI Taxonomy" id="2508949"/>
    <lineage>
        <taxon>Bacteria</taxon>
        <taxon>Bacillati</taxon>
        <taxon>Bacillota</taxon>
        <taxon>Clostridia</taxon>
        <taxon>Christensenellales</taxon>
        <taxon>Christensenellaceae</taxon>
        <taxon>Candidatus Borkfalkia</taxon>
    </lineage>
</organism>
<evidence type="ECO:0000256" key="1">
    <source>
        <dbReference type="ARBA" id="ARBA00023015"/>
    </source>
</evidence>
<dbReference type="InterPro" id="IPR036390">
    <property type="entry name" value="WH_DNA-bd_sf"/>
</dbReference>
<keyword evidence="1" id="KW-0805">Transcription regulation</keyword>
<evidence type="ECO:0000313" key="5">
    <source>
        <dbReference type="Proteomes" id="UP000291269"/>
    </source>
</evidence>
<dbReference type="AlphaFoldDB" id="A0A4Q2KB56"/>
<dbReference type="PROSITE" id="PS52050">
    <property type="entry name" value="WYL"/>
    <property type="match status" value="1"/>
</dbReference>
<dbReference type="PROSITE" id="PS51000">
    <property type="entry name" value="HTH_DEOR_2"/>
    <property type="match status" value="1"/>
</dbReference>
<dbReference type="InterPro" id="IPR051534">
    <property type="entry name" value="CBASS_pafABC_assoc_protein"/>
</dbReference>
<keyword evidence="5" id="KW-1185">Reference proteome</keyword>
<dbReference type="Pfam" id="PF13280">
    <property type="entry name" value="WYL"/>
    <property type="match status" value="1"/>
</dbReference>
<protein>
    <submittedName>
        <fullName evidence="4">YafY family transcriptional regulator</fullName>
    </submittedName>
</protein>
<dbReference type="SUPFAM" id="SSF46785">
    <property type="entry name" value="Winged helix' DNA-binding domain"/>
    <property type="match status" value="1"/>
</dbReference>
<dbReference type="Proteomes" id="UP000291269">
    <property type="component" value="Unassembled WGS sequence"/>
</dbReference>
<dbReference type="InterPro" id="IPR028349">
    <property type="entry name" value="PafC-like"/>
</dbReference>
<gene>
    <name evidence="4" type="ORF">ESZ91_01685</name>
</gene>
<dbReference type="Pfam" id="PF25583">
    <property type="entry name" value="WCX"/>
    <property type="match status" value="1"/>
</dbReference>
<dbReference type="PIRSF" id="PIRSF016838">
    <property type="entry name" value="PafC"/>
    <property type="match status" value="1"/>
</dbReference>
<evidence type="ECO:0000256" key="2">
    <source>
        <dbReference type="ARBA" id="ARBA00023163"/>
    </source>
</evidence>
<dbReference type="InterPro" id="IPR026881">
    <property type="entry name" value="WYL_dom"/>
</dbReference>
<comment type="caution">
    <text evidence="4">The sequence shown here is derived from an EMBL/GenBank/DDBJ whole genome shotgun (WGS) entry which is preliminary data.</text>
</comment>
<evidence type="ECO:0000313" key="4">
    <source>
        <dbReference type="EMBL" id="RXZ61120.1"/>
    </source>
</evidence>
<dbReference type="EMBL" id="SDOZ01000002">
    <property type="protein sequence ID" value="RXZ61120.1"/>
    <property type="molecule type" value="Genomic_DNA"/>
</dbReference>
<dbReference type="OrthoDB" id="9815009at2"/>
<dbReference type="GO" id="GO:0003700">
    <property type="term" value="F:DNA-binding transcription factor activity"/>
    <property type="evidence" value="ECO:0007669"/>
    <property type="project" value="InterPro"/>
</dbReference>
<proteinExistence type="predicted"/>